<name>A0A6I6SU13_9GAMM</name>
<dbReference type="Pfam" id="PF00085">
    <property type="entry name" value="Thioredoxin"/>
    <property type="match status" value="1"/>
</dbReference>
<dbReference type="SUPFAM" id="SSF52833">
    <property type="entry name" value="Thioredoxin-like"/>
    <property type="match status" value="1"/>
</dbReference>
<keyword evidence="3" id="KW-1185">Reference proteome</keyword>
<dbReference type="KEGG" id="htx:EKK97_19390"/>
<dbReference type="OrthoDB" id="215495at2"/>
<dbReference type="InterPro" id="IPR013766">
    <property type="entry name" value="Thioredoxin_domain"/>
</dbReference>
<reference evidence="2 3" key="1">
    <citation type="submission" date="2019-01" db="EMBL/GenBank/DDBJ databases">
        <title>Complete genome of a denitifying bacterium Halomons sp. BC-M4-5.</title>
        <authorList>
            <person name="Wang L."/>
            <person name="Shao Z."/>
        </authorList>
    </citation>
    <scope>NUCLEOTIDE SEQUENCE [LARGE SCALE GENOMIC DNA]</scope>
    <source>
        <strain evidence="2 3">BC-M4-5</strain>
    </source>
</reference>
<sequence length="108" mass="12206">MPMQREYMSEAPSLERVHGFEGLTVLEFGTPWCGYCQIAQPGIERALASRDEVRHLKIEDGPGRRLGRAFRIKLWPTLVFLHDGEEMARLVRPTSAEAIAQTLDRVAA</sequence>
<evidence type="ECO:0000313" key="2">
    <source>
        <dbReference type="EMBL" id="QHC51325.1"/>
    </source>
</evidence>
<feature type="domain" description="Thioredoxin" evidence="1">
    <location>
        <begin position="3"/>
        <end position="108"/>
    </location>
</feature>
<protein>
    <submittedName>
        <fullName evidence="2">Thioredoxin</fullName>
    </submittedName>
</protein>
<dbReference type="EMBL" id="CP035042">
    <property type="protein sequence ID" value="QHC51325.1"/>
    <property type="molecule type" value="Genomic_DNA"/>
</dbReference>
<dbReference type="CDD" id="cd02947">
    <property type="entry name" value="TRX_family"/>
    <property type="match status" value="1"/>
</dbReference>
<dbReference type="Proteomes" id="UP000464013">
    <property type="component" value="Chromosome"/>
</dbReference>
<evidence type="ECO:0000313" key="3">
    <source>
        <dbReference type="Proteomes" id="UP000464013"/>
    </source>
</evidence>
<dbReference type="InterPro" id="IPR036249">
    <property type="entry name" value="Thioredoxin-like_sf"/>
</dbReference>
<evidence type="ECO:0000259" key="1">
    <source>
        <dbReference type="PROSITE" id="PS51352"/>
    </source>
</evidence>
<dbReference type="RefSeq" id="WP_159554452.1">
    <property type="nucleotide sequence ID" value="NZ_CP035042.1"/>
</dbReference>
<dbReference type="Gene3D" id="3.40.30.10">
    <property type="entry name" value="Glutaredoxin"/>
    <property type="match status" value="1"/>
</dbReference>
<dbReference type="AlphaFoldDB" id="A0A6I6SU13"/>
<dbReference type="PROSITE" id="PS51352">
    <property type="entry name" value="THIOREDOXIN_2"/>
    <property type="match status" value="1"/>
</dbReference>
<accession>A0A6I6SU13</accession>
<proteinExistence type="predicted"/>
<gene>
    <name evidence="2" type="ORF">EKK97_19390</name>
</gene>
<organism evidence="2 3">
    <name type="scientific">Billgrantia tianxiuensis</name>
    <dbReference type="NCBI Taxonomy" id="2497861"/>
    <lineage>
        <taxon>Bacteria</taxon>
        <taxon>Pseudomonadati</taxon>
        <taxon>Pseudomonadota</taxon>
        <taxon>Gammaproteobacteria</taxon>
        <taxon>Oceanospirillales</taxon>
        <taxon>Halomonadaceae</taxon>
        <taxon>Billgrantia</taxon>
    </lineage>
</organism>